<dbReference type="GO" id="GO:0010181">
    <property type="term" value="F:FMN binding"/>
    <property type="evidence" value="ECO:0007669"/>
    <property type="project" value="TreeGrafter"/>
</dbReference>
<dbReference type="InterPro" id="IPR052200">
    <property type="entry name" value="Protoporphyrinogen_IX_DH"/>
</dbReference>
<proteinExistence type="predicted"/>
<dbReference type="GO" id="GO:0006783">
    <property type="term" value="P:heme biosynthetic process"/>
    <property type="evidence" value="ECO:0007669"/>
    <property type="project" value="TreeGrafter"/>
</dbReference>
<sequence length="176" mass="19900">MRILLVYGTTEGQTRKIAEFCSTRLTEAGHEVEMRDSRRRMVDLDMPSFDAVILAGSVHQKQHQETLQNFAVAHRKQLKAIPTMLLSVSLSIAFENGEAEAARYVDGFVEDTGLKPDFVELVAGALKFDQYDYFMNQIVEHIVLENREPITEDREFTDWDALGKAVDAFTGSVADR</sequence>
<dbReference type="RefSeq" id="WP_267990446.1">
    <property type="nucleotide sequence ID" value="NZ_JAPJZI010000001.1"/>
</dbReference>
<dbReference type="InterPro" id="IPR029039">
    <property type="entry name" value="Flavoprotein-like_sf"/>
</dbReference>
<keyword evidence="3" id="KW-1185">Reference proteome</keyword>
<reference evidence="2" key="1">
    <citation type="submission" date="2022-11" db="EMBL/GenBank/DDBJ databases">
        <title>Draft genome sequence of Hoeflea poritis E7-10 and Hoeflea prorocentri PM5-8, separated from scleractinian coral Porites lutea and marine dinoflagellate.</title>
        <authorList>
            <person name="Zhang G."/>
            <person name="Wei Q."/>
            <person name="Cai L."/>
        </authorList>
    </citation>
    <scope>NUCLEOTIDE SEQUENCE</scope>
    <source>
        <strain evidence="2">PM5-8</strain>
    </source>
</reference>
<dbReference type="PANTHER" id="PTHR38030">
    <property type="entry name" value="PROTOPORPHYRINOGEN IX DEHYDROGENASE [MENAQUINONE]"/>
    <property type="match status" value="1"/>
</dbReference>
<accession>A0A9X3UGZ0</accession>
<dbReference type="Pfam" id="PF12724">
    <property type="entry name" value="Flavodoxin_5"/>
    <property type="match status" value="1"/>
</dbReference>
<dbReference type="SUPFAM" id="SSF52218">
    <property type="entry name" value="Flavoproteins"/>
    <property type="match status" value="1"/>
</dbReference>
<feature type="domain" description="Flavodoxin" evidence="1">
    <location>
        <begin position="4"/>
        <end position="145"/>
    </location>
</feature>
<dbReference type="GO" id="GO:0070819">
    <property type="term" value="F:menaquinone-dependent protoporphyrinogen oxidase activity"/>
    <property type="evidence" value="ECO:0007669"/>
    <property type="project" value="TreeGrafter"/>
</dbReference>
<evidence type="ECO:0000259" key="1">
    <source>
        <dbReference type="Pfam" id="PF12724"/>
    </source>
</evidence>
<dbReference type="Proteomes" id="UP001151234">
    <property type="component" value="Unassembled WGS sequence"/>
</dbReference>
<evidence type="ECO:0000313" key="3">
    <source>
        <dbReference type="Proteomes" id="UP001151234"/>
    </source>
</evidence>
<protein>
    <submittedName>
        <fullName evidence="2">Protoporphyrinogen oxidase</fullName>
    </submittedName>
</protein>
<evidence type="ECO:0000313" key="2">
    <source>
        <dbReference type="EMBL" id="MDA5398998.1"/>
    </source>
</evidence>
<comment type="caution">
    <text evidence="2">The sequence shown here is derived from an EMBL/GenBank/DDBJ whole genome shotgun (WGS) entry which is preliminary data.</text>
</comment>
<dbReference type="AlphaFoldDB" id="A0A9X3UGZ0"/>
<dbReference type="Gene3D" id="3.40.50.360">
    <property type="match status" value="1"/>
</dbReference>
<organism evidence="2 3">
    <name type="scientific">Hoeflea prorocentri</name>
    <dbReference type="NCBI Taxonomy" id="1922333"/>
    <lineage>
        <taxon>Bacteria</taxon>
        <taxon>Pseudomonadati</taxon>
        <taxon>Pseudomonadota</taxon>
        <taxon>Alphaproteobacteria</taxon>
        <taxon>Hyphomicrobiales</taxon>
        <taxon>Rhizobiaceae</taxon>
        <taxon>Hoeflea</taxon>
    </lineage>
</organism>
<dbReference type="InterPro" id="IPR026816">
    <property type="entry name" value="Flavodoxin_dom"/>
</dbReference>
<name>A0A9X3UGZ0_9HYPH</name>
<dbReference type="PANTHER" id="PTHR38030:SF2">
    <property type="entry name" value="PROTOPORPHYRINOGEN IX DEHYDROGENASE [QUINONE]"/>
    <property type="match status" value="1"/>
</dbReference>
<gene>
    <name evidence="2" type="ORF">OQ273_10480</name>
</gene>
<dbReference type="EMBL" id="JAPJZI010000001">
    <property type="protein sequence ID" value="MDA5398998.1"/>
    <property type="molecule type" value="Genomic_DNA"/>
</dbReference>